<dbReference type="Proteomes" id="UP000000763">
    <property type="component" value="Chromosome 1"/>
</dbReference>
<keyword evidence="2" id="KW-0812">Transmembrane</keyword>
<feature type="compositionally biased region" description="Basic and acidic residues" evidence="1">
    <location>
        <begin position="78"/>
        <end position="92"/>
    </location>
</feature>
<evidence type="ECO:0000256" key="1">
    <source>
        <dbReference type="SAM" id="MobiDB-lite"/>
    </source>
</evidence>
<feature type="region of interest" description="Disordered" evidence="1">
    <location>
        <begin position="61"/>
        <end position="95"/>
    </location>
</feature>
<dbReference type="Proteomes" id="UP000817658">
    <property type="component" value="Chromosome 1"/>
</dbReference>
<protein>
    <submittedName>
        <fullName evidence="4">Uncharacterized protein</fullName>
    </submittedName>
</protein>
<gene>
    <name evidence="3" type="ORF">B1051E10.21</name>
    <name evidence="4" type="ORF">P0440D10.42</name>
</gene>
<dbReference type="AlphaFoldDB" id="Q5Z8D4"/>
<sequence length="209" mass="22856">MTFLAELVVVGGERELVRFSPPVVGLLLPPPGLLRSRARTRSDATTFSRVVVAAAPAAAAASPAADASSPSACQPAQSREKADRERERERGGKERKRVAGLLTWHTDTWGPRGSHADSAAMSNKTRVKTAEGPNLHWFCKLGDTLYSVLRLGDDFVTRCQVEGTSVYFFLCIYVFRALVNILGLFIWTLCNKMGHCVDLLTVKKKKAPV</sequence>
<evidence type="ECO:0000313" key="3">
    <source>
        <dbReference type="EMBL" id="BAD53843.1"/>
    </source>
</evidence>
<proteinExistence type="predicted"/>
<evidence type="ECO:0000313" key="5">
    <source>
        <dbReference type="Proteomes" id="UP000000763"/>
    </source>
</evidence>
<evidence type="ECO:0000256" key="2">
    <source>
        <dbReference type="SAM" id="Phobius"/>
    </source>
</evidence>
<evidence type="ECO:0000313" key="4">
    <source>
        <dbReference type="EMBL" id="BAD53950.1"/>
    </source>
</evidence>
<reference evidence="5" key="2">
    <citation type="journal article" date="2005" name="Nature">
        <title>The map-based sequence of the rice genome.</title>
        <authorList>
            <consortium name="International rice genome sequencing project (IRGSP)"/>
            <person name="Matsumoto T."/>
            <person name="Wu J."/>
            <person name="Kanamori H."/>
            <person name="Katayose Y."/>
            <person name="Fujisawa M."/>
            <person name="Namiki N."/>
            <person name="Mizuno H."/>
            <person name="Yamamoto K."/>
            <person name="Antonio B.A."/>
            <person name="Baba T."/>
            <person name="Sakata K."/>
            <person name="Nagamura Y."/>
            <person name="Aoki H."/>
            <person name="Arikawa K."/>
            <person name="Arita K."/>
            <person name="Bito T."/>
            <person name="Chiden Y."/>
            <person name="Fujitsuka N."/>
            <person name="Fukunaka R."/>
            <person name="Hamada M."/>
            <person name="Harada C."/>
            <person name="Hayashi A."/>
            <person name="Hijishita S."/>
            <person name="Honda M."/>
            <person name="Hosokawa S."/>
            <person name="Ichikawa Y."/>
            <person name="Idonuma A."/>
            <person name="Iijima M."/>
            <person name="Ikeda M."/>
            <person name="Ikeno M."/>
            <person name="Ito K."/>
            <person name="Ito S."/>
            <person name="Ito T."/>
            <person name="Ito Y."/>
            <person name="Ito Y."/>
            <person name="Iwabuchi A."/>
            <person name="Kamiya K."/>
            <person name="Karasawa W."/>
            <person name="Kurita K."/>
            <person name="Katagiri S."/>
            <person name="Kikuta A."/>
            <person name="Kobayashi H."/>
            <person name="Kobayashi N."/>
            <person name="Machita K."/>
            <person name="Maehara T."/>
            <person name="Masukawa M."/>
            <person name="Mizubayashi T."/>
            <person name="Mukai Y."/>
            <person name="Nagasaki H."/>
            <person name="Nagata Y."/>
            <person name="Naito S."/>
            <person name="Nakashima M."/>
            <person name="Nakama Y."/>
            <person name="Nakamichi Y."/>
            <person name="Nakamura M."/>
            <person name="Meguro A."/>
            <person name="Negishi M."/>
            <person name="Ohta I."/>
            <person name="Ohta T."/>
            <person name="Okamoto M."/>
            <person name="Ono N."/>
            <person name="Saji S."/>
            <person name="Sakaguchi M."/>
            <person name="Sakai K."/>
            <person name="Shibata M."/>
            <person name="Shimokawa T."/>
            <person name="Song J."/>
            <person name="Takazaki Y."/>
            <person name="Terasawa K."/>
            <person name="Tsugane M."/>
            <person name="Tsuji K."/>
            <person name="Ueda S."/>
            <person name="Waki K."/>
            <person name="Yamagata H."/>
            <person name="Yamamoto M."/>
            <person name="Yamamoto S."/>
            <person name="Yamane H."/>
            <person name="Yoshiki S."/>
            <person name="Yoshihara R."/>
            <person name="Yukawa K."/>
            <person name="Zhong H."/>
            <person name="Yano M."/>
            <person name="Yuan Q."/>
            <person name="Ouyang S."/>
            <person name="Liu J."/>
            <person name="Jones K.M."/>
            <person name="Gansberger K."/>
            <person name="Moffat K."/>
            <person name="Hill J."/>
            <person name="Bera J."/>
            <person name="Fadrosh D."/>
            <person name="Jin S."/>
            <person name="Johri S."/>
            <person name="Kim M."/>
            <person name="Overton L."/>
            <person name="Reardon M."/>
            <person name="Tsitrin T."/>
            <person name="Vuong H."/>
            <person name="Weaver B."/>
            <person name="Ciecko A."/>
            <person name="Tallon L."/>
            <person name="Jackson J."/>
            <person name="Pai G."/>
            <person name="Aken S.V."/>
            <person name="Utterback T."/>
            <person name="Reidmuller S."/>
            <person name="Feldblyum T."/>
            <person name="Hsiao J."/>
            <person name="Zismann V."/>
            <person name="Iobst S."/>
            <person name="de Vazeille A.R."/>
            <person name="Buell C.R."/>
            <person name="Ying K."/>
            <person name="Li Y."/>
            <person name="Lu T."/>
            <person name="Huang Y."/>
            <person name="Zhao Q."/>
            <person name="Feng Q."/>
            <person name="Zhang L."/>
            <person name="Zhu J."/>
            <person name="Weng Q."/>
            <person name="Mu J."/>
            <person name="Lu Y."/>
            <person name="Fan D."/>
            <person name="Liu Y."/>
            <person name="Guan J."/>
            <person name="Zhang Y."/>
            <person name="Yu S."/>
            <person name="Liu X."/>
            <person name="Zhang Y."/>
            <person name="Hong G."/>
            <person name="Han B."/>
            <person name="Choisne N."/>
            <person name="Demange N."/>
            <person name="Orjeda G."/>
            <person name="Samain S."/>
            <person name="Cattolico L."/>
            <person name="Pelletier E."/>
            <person name="Couloux A."/>
            <person name="Segurens B."/>
            <person name="Wincker P."/>
            <person name="D'Hont A."/>
            <person name="Scarpelli C."/>
            <person name="Weissenbach J."/>
            <person name="Salanoubat M."/>
            <person name="Quetier F."/>
            <person name="Yu Y."/>
            <person name="Kim H.R."/>
            <person name="Rambo T."/>
            <person name="Currie J."/>
            <person name="Collura K."/>
            <person name="Luo M."/>
            <person name="Yang T."/>
            <person name="Ammiraju J.S.S."/>
            <person name="Engler F."/>
            <person name="Soderlund C."/>
            <person name="Wing R.A."/>
            <person name="Palmer L.E."/>
            <person name="de la Bastide M."/>
            <person name="Spiegel L."/>
            <person name="Nascimento L."/>
            <person name="Zutavern T."/>
            <person name="O'Shaughnessy A."/>
            <person name="Dike S."/>
            <person name="Dedhia N."/>
            <person name="Preston R."/>
            <person name="Balija V."/>
            <person name="McCombie W.R."/>
            <person name="Chow T."/>
            <person name="Chen H."/>
            <person name="Chung M."/>
            <person name="Chen C."/>
            <person name="Shaw J."/>
            <person name="Wu H."/>
            <person name="Hsiao K."/>
            <person name="Chao Y."/>
            <person name="Chu M."/>
            <person name="Cheng C."/>
            <person name="Hour A."/>
            <person name="Lee P."/>
            <person name="Lin S."/>
            <person name="Lin Y."/>
            <person name="Liou J."/>
            <person name="Liu S."/>
            <person name="Hsing Y."/>
            <person name="Raghuvanshi S."/>
            <person name="Mohanty A."/>
            <person name="Bharti A.K."/>
            <person name="Gaur A."/>
            <person name="Gupta V."/>
            <person name="Kumar D."/>
            <person name="Ravi V."/>
            <person name="Vij S."/>
            <person name="Kapur A."/>
            <person name="Khurana P."/>
            <person name="Khurana P."/>
            <person name="Khurana J.P."/>
            <person name="Tyagi A.K."/>
            <person name="Gaikwad K."/>
            <person name="Singh A."/>
            <person name="Dalal V."/>
            <person name="Srivastava S."/>
            <person name="Dixit A."/>
            <person name="Pal A.K."/>
            <person name="Ghazi I.A."/>
            <person name="Yadav M."/>
            <person name="Pandit A."/>
            <person name="Bhargava A."/>
            <person name="Sureshbabu K."/>
            <person name="Batra K."/>
            <person name="Sharma T.R."/>
            <person name="Mohapatra T."/>
            <person name="Singh N.K."/>
            <person name="Messing J."/>
            <person name="Nelson A.B."/>
            <person name="Fuks G."/>
            <person name="Kavchok S."/>
            <person name="Keizer G."/>
            <person name="Linton E."/>
            <person name="Llaca V."/>
            <person name="Song R."/>
            <person name="Tanyolac B."/>
            <person name="Young S."/>
            <person name="Ho-Il K."/>
            <person name="Hahn J.H."/>
            <person name="Sangsakoo G."/>
            <person name="Vanavichit A."/>
            <person name="de Mattos Luiz.A.T."/>
            <person name="Zimmer P.D."/>
            <person name="Malone G."/>
            <person name="Dellagostin O."/>
            <person name="de Oliveira A.C."/>
            <person name="Bevan M."/>
            <person name="Bancroft I."/>
            <person name="Minx P."/>
            <person name="Cordum H."/>
            <person name="Wilson R."/>
            <person name="Cheng Z."/>
            <person name="Jin W."/>
            <person name="Jiang J."/>
            <person name="Leong S.A."/>
            <person name="Iwama H."/>
            <person name="Gojobori T."/>
            <person name="Itoh T."/>
            <person name="Niimura Y."/>
            <person name="Fujii Y."/>
            <person name="Habara T."/>
            <person name="Sakai H."/>
            <person name="Sato Y."/>
            <person name="Wilson G."/>
            <person name="Kumar K."/>
            <person name="McCouch S."/>
            <person name="Juretic N."/>
            <person name="Hoen D."/>
            <person name="Wright S."/>
            <person name="Bruskiewich R."/>
            <person name="Bureau T."/>
            <person name="Miyao A."/>
            <person name="Hirochika H."/>
            <person name="Nishikawa T."/>
            <person name="Kadowaki K."/>
            <person name="Sugiura M."/>
            <person name="Burr B."/>
            <person name="Sasaki T."/>
        </authorList>
    </citation>
    <scope>NUCLEOTIDE SEQUENCE [LARGE SCALE GENOMIC DNA]</scope>
    <source>
        <strain evidence="5">cv. Nipponbare</strain>
    </source>
</reference>
<feature type="compositionally biased region" description="Low complexity" evidence="1">
    <location>
        <begin position="61"/>
        <end position="77"/>
    </location>
</feature>
<feature type="transmembrane region" description="Helical" evidence="2">
    <location>
        <begin position="166"/>
        <end position="190"/>
    </location>
</feature>
<dbReference type="EMBL" id="AP003852">
    <property type="protein sequence ID" value="BAD53950.1"/>
    <property type="molecule type" value="Genomic_DNA"/>
</dbReference>
<keyword evidence="2" id="KW-0472">Membrane</keyword>
<organism evidence="4">
    <name type="scientific">Oryza sativa subsp. japonica</name>
    <name type="common">Rice</name>
    <dbReference type="NCBI Taxonomy" id="39947"/>
    <lineage>
        <taxon>Eukaryota</taxon>
        <taxon>Viridiplantae</taxon>
        <taxon>Streptophyta</taxon>
        <taxon>Embryophyta</taxon>
        <taxon>Tracheophyta</taxon>
        <taxon>Spermatophyta</taxon>
        <taxon>Magnoliopsida</taxon>
        <taxon>Liliopsida</taxon>
        <taxon>Poales</taxon>
        <taxon>Poaceae</taxon>
        <taxon>BOP clade</taxon>
        <taxon>Oryzoideae</taxon>
        <taxon>Oryzeae</taxon>
        <taxon>Oryzinae</taxon>
        <taxon>Oryza</taxon>
        <taxon>Oryza sativa</taxon>
    </lineage>
</organism>
<name>Q5Z8D4_ORYSJ</name>
<keyword evidence="2" id="KW-1133">Transmembrane helix</keyword>
<accession>Q5Z8D4</accession>
<reference evidence="5" key="3">
    <citation type="journal article" date="2008" name="Nucleic Acids Res.">
        <title>The rice annotation project database (RAP-DB): 2008 update.</title>
        <authorList>
            <consortium name="The rice annotation project (RAP)"/>
        </authorList>
    </citation>
    <scope>GENOME REANNOTATION</scope>
    <source>
        <strain evidence="5">cv. Nipponbare</strain>
    </source>
</reference>
<dbReference type="EMBL" id="AP003764">
    <property type="protein sequence ID" value="BAD53843.1"/>
    <property type="molecule type" value="Genomic_DNA"/>
</dbReference>
<reference evidence="4" key="1">
    <citation type="journal article" date="2002" name="Nature">
        <title>The genome sequence and structure of rice chromosome 1.</title>
        <authorList>
            <person name="Sasaki T."/>
            <person name="Matsumoto T."/>
            <person name="Yamamoto K."/>
            <person name="Sakata K."/>
            <person name="Baba T."/>
            <person name="Katayose Y."/>
            <person name="Wu J."/>
            <person name="Niimura Y."/>
            <person name="Cheng Z."/>
            <person name="Nagamura Y."/>
            <person name="Antonio B.A."/>
            <person name="Kanamori H."/>
            <person name="Hosokawa S."/>
            <person name="Masukawa M."/>
            <person name="Arikawa K."/>
            <person name="Chiden Y."/>
            <person name="Hayashi M."/>
            <person name="Okamoto M."/>
            <person name="Ando T."/>
            <person name="Aoki H."/>
            <person name="Arita K."/>
            <person name="Hamada M."/>
            <person name="Harada C."/>
            <person name="Hijishita S."/>
            <person name="Honda M."/>
            <person name="Ichikawa Y."/>
            <person name="Idonuma A."/>
            <person name="Iijima M."/>
            <person name="Ikeda M."/>
            <person name="Ikeno M."/>
            <person name="Itoh S."/>
            <person name="Itoh T."/>
            <person name="Itoh Y."/>
            <person name="Itoh Y."/>
            <person name="Iwabuchi A."/>
            <person name="Kamiya K."/>
            <person name="Karasawa W."/>
            <person name="Katagiri S."/>
            <person name="Kikuta A."/>
            <person name="Kobayashi N."/>
            <person name="Kono I."/>
            <person name="Machita K."/>
            <person name="Maehara T."/>
            <person name="Mizuno H."/>
            <person name="Mizubayashi T."/>
            <person name="Mukai Y."/>
            <person name="Nagasaki H."/>
            <person name="Nakashima M."/>
            <person name="Nakama Y."/>
            <person name="Nakamichi Y."/>
            <person name="Nakamura M."/>
            <person name="Namiki N."/>
            <person name="Negishi M."/>
            <person name="Ohta I."/>
            <person name="Ono N."/>
            <person name="Saji S."/>
            <person name="Sakai K."/>
            <person name="Shibata M."/>
            <person name="Shimokawa T."/>
            <person name="Shomura A."/>
            <person name="Song J."/>
            <person name="Takazaki Y."/>
            <person name="Terasawa K."/>
            <person name="Tsuji K."/>
            <person name="Waki K."/>
            <person name="Yamagata H."/>
            <person name="Yamane H."/>
            <person name="Yoshiki S."/>
            <person name="Yoshihara R."/>
            <person name="Yukawa K."/>
            <person name="Zhong H."/>
            <person name="Iwama H."/>
            <person name="Endo T."/>
            <person name="Ito H."/>
            <person name="Hahn J.H."/>
            <person name="Kim H.I."/>
            <person name="Eun M.Y."/>
            <person name="Yano M."/>
            <person name="Jiang J."/>
            <person name="Gojobori T."/>
        </authorList>
    </citation>
    <scope>NUCLEOTIDE SEQUENCE</scope>
</reference>